<dbReference type="AlphaFoldDB" id="A0AAW6CZ79"/>
<feature type="region of interest" description="2-C-methyl-D-erythritol 4-phosphate cytidylyltransferase" evidence="10">
    <location>
        <begin position="1"/>
        <end position="241"/>
    </location>
</feature>
<evidence type="ECO:0000256" key="4">
    <source>
        <dbReference type="ARBA" id="ARBA00022679"/>
    </source>
</evidence>
<evidence type="ECO:0000256" key="9">
    <source>
        <dbReference type="ARBA" id="ARBA00023268"/>
    </source>
</evidence>
<dbReference type="Pfam" id="PF01128">
    <property type="entry name" value="IspD"/>
    <property type="match status" value="1"/>
</dbReference>
<organism evidence="12 13">
    <name type="scientific">[Eubacterium] siraeum</name>
    <dbReference type="NCBI Taxonomy" id="39492"/>
    <lineage>
        <taxon>Bacteria</taxon>
        <taxon>Bacillati</taxon>
        <taxon>Bacillota</taxon>
        <taxon>Clostridia</taxon>
        <taxon>Eubacteriales</taxon>
        <taxon>Oscillospiraceae</taxon>
        <taxon>Oscillospiraceae incertae sedis</taxon>
    </lineage>
</organism>
<dbReference type="Pfam" id="PF02542">
    <property type="entry name" value="YgbB"/>
    <property type="match status" value="1"/>
</dbReference>
<keyword evidence="7 10" id="KW-0414">Isoprene biosynthesis</keyword>
<feature type="site" description="Transition state stabilizer" evidence="10">
    <location>
        <position position="32"/>
    </location>
</feature>
<reference evidence="12" key="1">
    <citation type="submission" date="2023-01" db="EMBL/GenBank/DDBJ databases">
        <title>Human gut microbiome strain richness.</title>
        <authorList>
            <person name="Chen-Liaw A."/>
        </authorList>
    </citation>
    <scope>NUCLEOTIDE SEQUENCE</scope>
    <source>
        <strain evidence="12">1001283st1_G1_1001283B150217_161031</strain>
    </source>
</reference>
<keyword evidence="9 10" id="KW-0511">Multifunctional enzyme</keyword>
<comment type="caution">
    <text evidence="12">The sequence shown here is derived from an EMBL/GenBank/DDBJ whole genome shotgun (WGS) entry which is preliminary data.</text>
</comment>
<comment type="caution">
    <text evidence="10">Lacks conserved residue(s) required for the propagation of feature annotation.</text>
</comment>
<dbReference type="HAMAP" id="MF_00108">
    <property type="entry name" value="IspD"/>
    <property type="match status" value="1"/>
</dbReference>
<dbReference type="InterPro" id="IPR029044">
    <property type="entry name" value="Nucleotide-diphossugar_trans"/>
</dbReference>
<feature type="binding site" evidence="10">
    <location>
        <begin position="298"/>
        <end position="300"/>
    </location>
    <ligand>
        <name>4-CDP-2-C-methyl-D-erythritol 2-phosphate</name>
        <dbReference type="ChEBI" id="CHEBI:57919"/>
    </ligand>
</feature>
<dbReference type="GO" id="GO:0046872">
    <property type="term" value="F:metal ion binding"/>
    <property type="evidence" value="ECO:0007669"/>
    <property type="project" value="UniProtKB-KW"/>
</dbReference>
<dbReference type="InterPro" id="IPR020555">
    <property type="entry name" value="MECDP_synthase_CS"/>
</dbReference>
<evidence type="ECO:0000313" key="12">
    <source>
        <dbReference type="EMBL" id="MDB8003654.1"/>
    </source>
</evidence>
<dbReference type="NCBIfam" id="TIGR00453">
    <property type="entry name" value="ispD"/>
    <property type="match status" value="1"/>
</dbReference>
<dbReference type="CDD" id="cd02516">
    <property type="entry name" value="CDP-ME_synthetase"/>
    <property type="match status" value="1"/>
</dbReference>
<comment type="cofactor">
    <cofactor evidence="2 10">
        <name>a divalent metal cation</name>
        <dbReference type="ChEBI" id="CHEBI:60240"/>
    </cofactor>
</comment>
<name>A0AAW6CZ79_9FIRM</name>
<feature type="domain" description="2-C-methyl-D-erythritol 2,4-cyclodiphosphate synthase" evidence="11">
    <location>
        <begin position="241"/>
        <end position="394"/>
    </location>
</feature>
<sequence>MDIFVHILSSRGMFTSAIILAAGSGRRMGFDKMTARLCGKAVILYSIERFVESNADEIIIAASEDNTDKIRELVSENINTDKPIKIITGGATRFESAVKAVRQTSCECDVVSVHDGARPFVTAKTADKVALEAFRHGAALAAVRAKDTVKICDDGVVTATPDRSGLWLAQTPQAARKADYLAAAEKLDVNDARITDDASVMELYGIKPFIVEGSYDNIKLTTKEDIAMAEYIIGKTGTPKLRVGHGYDVHRLVEGRKLILCGVEVPNKDNLGLLGHSDADVAVHALMDSMLGAVALGDIGRHFPDSDSRYKGISSMKLLEHVRKLLDGKNAHVTNADITIVAEKPKLAKFIPDMQRSIAAALGLDTDDVNVKATTEEGLGIAGDGIAAHAVCMVEKIG</sequence>
<evidence type="ECO:0000259" key="11">
    <source>
        <dbReference type="Pfam" id="PF02542"/>
    </source>
</evidence>
<feature type="binding site" evidence="10">
    <location>
        <position position="248"/>
    </location>
    <ligand>
        <name>a divalent metal cation</name>
        <dbReference type="ChEBI" id="CHEBI:60240"/>
    </ligand>
</feature>
<dbReference type="SUPFAM" id="SSF69765">
    <property type="entry name" value="IpsF-like"/>
    <property type="match status" value="1"/>
</dbReference>
<comment type="similarity">
    <text evidence="10">In the N-terminal section; belongs to the IspD/TarI cytidylyltransferase family. IspD subfamily.</text>
</comment>
<dbReference type="InterPro" id="IPR001228">
    <property type="entry name" value="IspD"/>
</dbReference>
<dbReference type="PROSITE" id="PS01350">
    <property type="entry name" value="ISPF"/>
    <property type="match status" value="1"/>
</dbReference>
<feature type="site" description="Positions MEP for the nucleophilic attack" evidence="10">
    <location>
        <position position="163"/>
    </location>
</feature>
<dbReference type="HAMAP" id="MF_01520">
    <property type="entry name" value="IspDF"/>
    <property type="match status" value="1"/>
</dbReference>
<feature type="binding site" evidence="10">
    <location>
        <begin position="248"/>
        <end position="250"/>
    </location>
    <ligand>
        <name>4-CDP-2-C-methyl-D-erythritol 2-phosphate</name>
        <dbReference type="ChEBI" id="CHEBI:57919"/>
    </ligand>
</feature>
<feature type="binding site" evidence="10">
    <location>
        <begin position="276"/>
        <end position="277"/>
    </location>
    <ligand>
        <name>4-CDP-2-C-methyl-D-erythritol 2-phosphate</name>
        <dbReference type="ChEBI" id="CHEBI:57919"/>
    </ligand>
</feature>
<protein>
    <recommendedName>
        <fullName evidence="10">Bifunctional enzyme IspD/IspF</fullName>
    </recommendedName>
    <domain>
        <recommendedName>
            <fullName evidence="10">2-C-methyl-D-erythritol 4-phosphate cytidylyltransferase</fullName>
            <ecNumber evidence="10">2.7.7.60</ecNumber>
        </recommendedName>
        <alternativeName>
            <fullName evidence="10">4-diphosphocytidyl-2C-methyl-D-erythritol synthase</fullName>
        </alternativeName>
        <alternativeName>
            <fullName evidence="10">MEP cytidylyltransferase</fullName>
            <shortName evidence="10">MCT</shortName>
        </alternativeName>
    </domain>
    <domain>
        <recommendedName>
            <fullName evidence="10">2-C-methyl-D-erythritol 2,4-cyclodiphosphate synthase</fullName>
            <shortName evidence="10">MECDP-synthase</shortName>
            <shortName evidence="10">MECPP-synthase</shortName>
            <shortName evidence="10">MECPS</shortName>
            <ecNumber evidence="10">4.6.1.12</ecNumber>
        </recommendedName>
    </domain>
</protein>
<dbReference type="GO" id="GO:0050518">
    <property type="term" value="F:2-C-methyl-D-erythritol 4-phosphate cytidylyltransferase activity"/>
    <property type="evidence" value="ECO:0007669"/>
    <property type="project" value="UniProtKB-UniRule"/>
</dbReference>
<comment type="pathway">
    <text evidence="3 10">Isoprenoid biosynthesis; isopentenyl diphosphate biosynthesis via DXP pathway; isopentenyl diphosphate from 1-deoxy-D-xylulose 5-phosphate: step 4/6.</text>
</comment>
<dbReference type="EMBL" id="JAQLXW010000007">
    <property type="protein sequence ID" value="MDB8003654.1"/>
    <property type="molecule type" value="Genomic_DNA"/>
</dbReference>
<evidence type="ECO:0000313" key="13">
    <source>
        <dbReference type="Proteomes" id="UP001210809"/>
    </source>
</evidence>
<dbReference type="InterPro" id="IPR034683">
    <property type="entry name" value="IspD/TarI"/>
</dbReference>
<evidence type="ECO:0000256" key="7">
    <source>
        <dbReference type="ARBA" id="ARBA00023229"/>
    </source>
</evidence>
<evidence type="ECO:0000256" key="10">
    <source>
        <dbReference type="HAMAP-Rule" id="MF_01520"/>
    </source>
</evidence>
<evidence type="ECO:0000256" key="1">
    <source>
        <dbReference type="ARBA" id="ARBA00000200"/>
    </source>
</evidence>
<dbReference type="InterPro" id="IPR036571">
    <property type="entry name" value="MECDP_synthase_sf"/>
</dbReference>
<dbReference type="PANTHER" id="PTHR43181">
    <property type="entry name" value="2-C-METHYL-D-ERYTHRITOL 2,4-CYCLODIPHOSPHATE SYNTHASE, CHLOROPLASTIC"/>
    <property type="match status" value="1"/>
</dbReference>
<feature type="binding site" evidence="10">
    <location>
        <position position="284"/>
    </location>
    <ligand>
        <name>a divalent metal cation</name>
        <dbReference type="ChEBI" id="CHEBI:60240"/>
    </ligand>
</feature>
<proteinExistence type="inferred from homology"/>
<feature type="site" description="Positions MEP for the nucleophilic attack" evidence="10">
    <location>
        <position position="219"/>
    </location>
</feature>
<dbReference type="Proteomes" id="UP001210809">
    <property type="component" value="Unassembled WGS sequence"/>
</dbReference>
<dbReference type="CDD" id="cd00554">
    <property type="entry name" value="MECDP_synthase"/>
    <property type="match status" value="1"/>
</dbReference>
<evidence type="ECO:0000256" key="5">
    <source>
        <dbReference type="ARBA" id="ARBA00022695"/>
    </source>
</evidence>
<evidence type="ECO:0000256" key="2">
    <source>
        <dbReference type="ARBA" id="ARBA00001968"/>
    </source>
</evidence>
<feature type="site" description="Transition state stabilizer" evidence="10">
    <location>
        <position position="375"/>
    </location>
</feature>
<dbReference type="GO" id="GO:0016114">
    <property type="term" value="P:terpenoid biosynthetic process"/>
    <property type="evidence" value="ECO:0007669"/>
    <property type="project" value="InterPro"/>
</dbReference>
<evidence type="ECO:0000256" key="6">
    <source>
        <dbReference type="ARBA" id="ARBA00022723"/>
    </source>
</evidence>
<feature type="binding site" evidence="10">
    <location>
        <begin position="303"/>
        <end position="307"/>
    </location>
    <ligand>
        <name>4-CDP-2-C-methyl-D-erythritol 2-phosphate</name>
        <dbReference type="ChEBI" id="CHEBI:57919"/>
    </ligand>
</feature>
<evidence type="ECO:0000256" key="3">
    <source>
        <dbReference type="ARBA" id="ARBA00004709"/>
    </source>
</evidence>
<dbReference type="EC" id="4.6.1.12" evidence="10"/>
<feature type="binding site" evidence="10">
    <location>
        <position position="250"/>
    </location>
    <ligand>
        <name>a divalent metal cation</name>
        <dbReference type="ChEBI" id="CHEBI:60240"/>
    </ligand>
</feature>
<feature type="binding site" evidence="10">
    <location>
        <begin position="374"/>
        <end position="377"/>
    </location>
    <ligand>
        <name>4-CDP-2-C-methyl-D-erythritol 2-phosphate</name>
        <dbReference type="ChEBI" id="CHEBI:57919"/>
    </ligand>
</feature>
<dbReference type="HAMAP" id="MF_00107">
    <property type="entry name" value="IspF"/>
    <property type="match status" value="1"/>
</dbReference>
<feature type="site" description="Transition state stabilizer" evidence="10">
    <location>
        <position position="27"/>
    </location>
</feature>
<comment type="catalytic activity">
    <reaction evidence="1 10">
        <text>4-CDP-2-C-methyl-D-erythritol 2-phosphate = 2-C-methyl-D-erythritol 2,4-cyclic diphosphate + CMP</text>
        <dbReference type="Rhea" id="RHEA:23864"/>
        <dbReference type="ChEBI" id="CHEBI:57919"/>
        <dbReference type="ChEBI" id="CHEBI:58483"/>
        <dbReference type="ChEBI" id="CHEBI:60377"/>
        <dbReference type="EC" id="4.6.1.12"/>
    </reaction>
</comment>
<evidence type="ECO:0000256" key="8">
    <source>
        <dbReference type="ARBA" id="ARBA00023239"/>
    </source>
</evidence>
<dbReference type="Gene3D" id="3.30.1330.50">
    <property type="entry name" value="2-C-methyl-D-erythritol 2,4-cyclodiphosphate synthase"/>
    <property type="match status" value="1"/>
</dbReference>
<dbReference type="InterPro" id="IPR026596">
    <property type="entry name" value="IspD/F"/>
</dbReference>
<keyword evidence="6 10" id="KW-0479">Metal-binding</keyword>
<dbReference type="Gene3D" id="3.90.550.10">
    <property type="entry name" value="Spore Coat Polysaccharide Biosynthesis Protein SpsA, Chain A"/>
    <property type="match status" value="1"/>
</dbReference>
<dbReference type="NCBIfam" id="TIGR00151">
    <property type="entry name" value="ispF"/>
    <property type="match status" value="1"/>
</dbReference>
<keyword evidence="8 10" id="KW-0456">Lyase</keyword>
<accession>A0AAW6CZ79</accession>
<keyword evidence="4 10" id="KW-0808">Transferase</keyword>
<comment type="similarity">
    <text evidence="10">In the C-terminal section; belongs to the IspF family.</text>
</comment>
<dbReference type="GO" id="GO:0019288">
    <property type="term" value="P:isopentenyl diphosphate biosynthetic process, methylerythritol 4-phosphate pathway"/>
    <property type="evidence" value="ECO:0007669"/>
    <property type="project" value="UniProtKB-UniRule"/>
</dbReference>
<dbReference type="FunFam" id="3.90.550.10:FF:000003">
    <property type="entry name" value="2-C-methyl-D-erythritol 4-phosphate cytidylyltransferase"/>
    <property type="match status" value="1"/>
</dbReference>
<gene>
    <name evidence="12" type="primary">ispF</name>
    <name evidence="10" type="synonym">ispDF</name>
    <name evidence="12" type="ORF">PNE09_06195</name>
</gene>
<comment type="catalytic activity">
    <reaction evidence="10">
        <text>2-C-methyl-D-erythritol 4-phosphate + CTP + H(+) = 4-CDP-2-C-methyl-D-erythritol + diphosphate</text>
        <dbReference type="Rhea" id="RHEA:13429"/>
        <dbReference type="ChEBI" id="CHEBI:15378"/>
        <dbReference type="ChEBI" id="CHEBI:33019"/>
        <dbReference type="ChEBI" id="CHEBI:37563"/>
        <dbReference type="ChEBI" id="CHEBI:57823"/>
        <dbReference type="ChEBI" id="CHEBI:58262"/>
        <dbReference type="EC" id="2.7.7.60"/>
    </reaction>
</comment>
<comment type="function">
    <text evidence="10">Bifunctional enzyme that catalyzes the formation of 4-diphosphocytidyl-2-C-methyl-D-erythritol from CTP and 2-C-methyl-D-erythritol 4-phosphate (MEP) (IspD), and catalyzes the conversion of 4-diphosphocytidyl-2-C-methyl-D-erythritol 2-phosphate (CDP-ME2P) to 2-C-methyl-D-erythritol 2,4-cyclodiphosphate (ME-CPP) with a corresponding release of cytidine 5-monophosphate (CMP) (IspF).</text>
</comment>
<dbReference type="SUPFAM" id="SSF53448">
    <property type="entry name" value="Nucleotide-diphospho-sugar transferases"/>
    <property type="match status" value="1"/>
</dbReference>
<dbReference type="GO" id="GO:0008685">
    <property type="term" value="F:2-C-methyl-D-erythritol 2,4-cyclodiphosphate synthase activity"/>
    <property type="evidence" value="ECO:0007669"/>
    <property type="project" value="UniProtKB-UniRule"/>
</dbReference>
<feature type="site" description="Transition state stabilizer" evidence="10">
    <location>
        <position position="276"/>
    </location>
</feature>
<dbReference type="PANTHER" id="PTHR43181:SF1">
    <property type="entry name" value="2-C-METHYL-D-ERYTHRITOL 2,4-CYCLODIPHOSPHATE SYNTHASE, CHLOROPLASTIC"/>
    <property type="match status" value="1"/>
</dbReference>
<dbReference type="EC" id="2.7.7.60" evidence="10"/>
<keyword evidence="5 10" id="KW-0548">Nucleotidyltransferase</keyword>
<comment type="pathway">
    <text evidence="10">Isoprenoid biosynthesis; isopentenyl diphosphate biosynthesis via DXP pathway; isopentenyl diphosphate from 1-deoxy-D-xylulose 5-phosphate: step 2/6.</text>
</comment>
<feature type="region of interest" description="2-C-methyl-D-erythritol 2,4-cyclodiphosphate synthase" evidence="10">
    <location>
        <begin position="242"/>
        <end position="398"/>
    </location>
</feature>
<dbReference type="InterPro" id="IPR003526">
    <property type="entry name" value="MECDP_synthase"/>
</dbReference>